<comment type="catalytic activity">
    <reaction evidence="1">
        <text>7-phospho-2-dehydro-3-deoxy-D-arabino-heptonate = 3-dehydroquinate + phosphate</text>
        <dbReference type="Rhea" id="RHEA:21968"/>
        <dbReference type="ChEBI" id="CHEBI:32364"/>
        <dbReference type="ChEBI" id="CHEBI:43474"/>
        <dbReference type="ChEBI" id="CHEBI:58394"/>
        <dbReference type="EC" id="4.2.3.4"/>
    </reaction>
</comment>
<dbReference type="InterPro" id="IPR030960">
    <property type="entry name" value="DHQS/DOIS_N"/>
</dbReference>
<dbReference type="EC" id="4.2.3.4" evidence="4"/>
<evidence type="ECO:0000256" key="1">
    <source>
        <dbReference type="ARBA" id="ARBA00001393"/>
    </source>
</evidence>
<evidence type="ECO:0000259" key="10">
    <source>
        <dbReference type="Pfam" id="PF24621"/>
    </source>
</evidence>
<dbReference type="InterPro" id="IPR016037">
    <property type="entry name" value="DHQ_synth_AroB"/>
</dbReference>
<comment type="cofactor">
    <cofactor evidence="2">
        <name>NAD(+)</name>
        <dbReference type="ChEBI" id="CHEBI:57540"/>
    </cofactor>
</comment>
<dbReference type="PANTHER" id="PTHR43622">
    <property type="entry name" value="3-DEHYDROQUINATE SYNTHASE"/>
    <property type="match status" value="1"/>
</dbReference>
<dbReference type="AlphaFoldDB" id="A0A0F9EE25"/>
<dbReference type="SUPFAM" id="SSF56796">
    <property type="entry name" value="Dehydroquinate synthase-like"/>
    <property type="match status" value="1"/>
</dbReference>
<evidence type="ECO:0000256" key="4">
    <source>
        <dbReference type="ARBA" id="ARBA00013031"/>
    </source>
</evidence>
<dbReference type="Gene3D" id="1.20.1090.10">
    <property type="entry name" value="Dehydroquinate synthase-like - alpha domain"/>
    <property type="match status" value="1"/>
</dbReference>
<dbReference type="CDD" id="cd08195">
    <property type="entry name" value="DHQS"/>
    <property type="match status" value="1"/>
</dbReference>
<sequence length="300" mass="33298">IKEDVFLLPPGERQKNLAVVKKIYAWLQEKNATRSSLFISFGGGVISDIGGFAASTFHRGMKLVNIPTTLLSQVDASIGGKNAVNINEAKNQIGTFYFPEHVVIDPLFLTTLSHKQMQEGLIEALKAGVIADKDLFLLIKNHVPEIMLKDLKLLEQVITRAVKVKTSVVTQDPYEKNTRATLNLGHTFGHALEGSFKYSHLSHGQAVGLGIICASKLGLLLNLTSEYFLPEFKEVLTRMKAPTKIKNMNASRILSLMQFDKKRKEGITSFIVPKKVGETLIIKDVNKKYILESLKEISHG</sequence>
<dbReference type="Pfam" id="PF24621">
    <property type="entry name" value="DHQS_C"/>
    <property type="match status" value="1"/>
</dbReference>
<dbReference type="Pfam" id="PF01761">
    <property type="entry name" value="DHQ_synthase"/>
    <property type="match status" value="1"/>
</dbReference>
<proteinExistence type="predicted"/>
<dbReference type="GO" id="GO:0005737">
    <property type="term" value="C:cytoplasm"/>
    <property type="evidence" value="ECO:0007669"/>
    <property type="project" value="InterPro"/>
</dbReference>
<keyword evidence="5" id="KW-0028">Amino-acid biosynthesis</keyword>
<comment type="pathway">
    <text evidence="3">Metabolic intermediate biosynthesis; chorismate biosynthesis; chorismate from D-erythrose 4-phosphate and phosphoenolpyruvate: step 2/7.</text>
</comment>
<organism evidence="11">
    <name type="scientific">marine sediment metagenome</name>
    <dbReference type="NCBI Taxonomy" id="412755"/>
    <lineage>
        <taxon>unclassified sequences</taxon>
        <taxon>metagenomes</taxon>
        <taxon>ecological metagenomes</taxon>
    </lineage>
</organism>
<comment type="caution">
    <text evidence="11">The sequence shown here is derived from an EMBL/GenBank/DDBJ whole genome shotgun (WGS) entry which is preliminary data.</text>
</comment>
<dbReference type="GO" id="GO:0003856">
    <property type="term" value="F:3-dehydroquinate synthase activity"/>
    <property type="evidence" value="ECO:0007669"/>
    <property type="project" value="UniProtKB-EC"/>
</dbReference>
<protein>
    <recommendedName>
        <fullName evidence="4">3-dehydroquinate synthase</fullName>
        <ecNumber evidence="4">4.2.3.4</ecNumber>
    </recommendedName>
</protein>
<dbReference type="EMBL" id="LAZR01025308">
    <property type="protein sequence ID" value="KKL72318.1"/>
    <property type="molecule type" value="Genomic_DNA"/>
</dbReference>
<dbReference type="GO" id="GO:0008652">
    <property type="term" value="P:amino acid biosynthetic process"/>
    <property type="evidence" value="ECO:0007669"/>
    <property type="project" value="UniProtKB-KW"/>
</dbReference>
<dbReference type="InterPro" id="IPR056179">
    <property type="entry name" value="DHQS_C"/>
</dbReference>
<evidence type="ECO:0000256" key="7">
    <source>
        <dbReference type="ARBA" id="ARBA00023141"/>
    </source>
</evidence>
<evidence type="ECO:0000256" key="3">
    <source>
        <dbReference type="ARBA" id="ARBA00004661"/>
    </source>
</evidence>
<name>A0A0F9EE25_9ZZZZ</name>
<keyword evidence="7" id="KW-0057">Aromatic amino acid biosynthesis</keyword>
<dbReference type="InterPro" id="IPR050071">
    <property type="entry name" value="Dehydroquinate_synthase"/>
</dbReference>
<evidence type="ECO:0000313" key="11">
    <source>
        <dbReference type="EMBL" id="KKL72318.1"/>
    </source>
</evidence>
<evidence type="ECO:0000259" key="9">
    <source>
        <dbReference type="Pfam" id="PF01761"/>
    </source>
</evidence>
<feature type="domain" description="3-dehydroquinate synthase N-terminal" evidence="9">
    <location>
        <begin position="7"/>
        <end position="118"/>
    </location>
</feature>
<dbReference type="GO" id="GO:0009073">
    <property type="term" value="P:aromatic amino acid family biosynthetic process"/>
    <property type="evidence" value="ECO:0007669"/>
    <property type="project" value="UniProtKB-KW"/>
</dbReference>
<dbReference type="PANTHER" id="PTHR43622:SF7">
    <property type="entry name" value="3-DEHYDROQUINATE SYNTHASE, CHLOROPLASTIC"/>
    <property type="match status" value="1"/>
</dbReference>
<evidence type="ECO:0000256" key="6">
    <source>
        <dbReference type="ARBA" id="ARBA00023027"/>
    </source>
</evidence>
<keyword evidence="6" id="KW-0520">NAD</keyword>
<evidence type="ECO:0000256" key="2">
    <source>
        <dbReference type="ARBA" id="ARBA00001911"/>
    </source>
</evidence>
<dbReference type="Gene3D" id="3.40.50.1970">
    <property type="match status" value="1"/>
</dbReference>
<keyword evidence="8" id="KW-0456">Lyase</keyword>
<dbReference type="NCBIfam" id="TIGR01357">
    <property type="entry name" value="aroB"/>
    <property type="match status" value="1"/>
</dbReference>
<evidence type="ECO:0000256" key="8">
    <source>
        <dbReference type="ARBA" id="ARBA00023239"/>
    </source>
</evidence>
<evidence type="ECO:0000256" key="5">
    <source>
        <dbReference type="ARBA" id="ARBA00022605"/>
    </source>
</evidence>
<gene>
    <name evidence="11" type="ORF">LCGC14_2086090</name>
</gene>
<feature type="non-terminal residue" evidence="11">
    <location>
        <position position="1"/>
    </location>
</feature>
<feature type="domain" description="3-dehydroquinate synthase C-terminal" evidence="10">
    <location>
        <begin position="120"/>
        <end position="262"/>
    </location>
</feature>
<reference evidence="11" key="1">
    <citation type="journal article" date="2015" name="Nature">
        <title>Complex archaea that bridge the gap between prokaryotes and eukaryotes.</title>
        <authorList>
            <person name="Spang A."/>
            <person name="Saw J.H."/>
            <person name="Jorgensen S.L."/>
            <person name="Zaremba-Niedzwiedzka K."/>
            <person name="Martijn J."/>
            <person name="Lind A.E."/>
            <person name="van Eijk R."/>
            <person name="Schleper C."/>
            <person name="Guy L."/>
            <person name="Ettema T.J."/>
        </authorList>
    </citation>
    <scope>NUCLEOTIDE SEQUENCE</scope>
</reference>
<accession>A0A0F9EE25</accession>